<keyword evidence="3" id="KW-1185">Reference proteome</keyword>
<evidence type="ECO:0000313" key="2">
    <source>
        <dbReference type="EMBL" id="CAK93826.1"/>
    </source>
</evidence>
<dbReference type="GeneID" id="5046984"/>
<gene>
    <name evidence="2" type="ORF">GSPATT00026149001</name>
</gene>
<sequence length="90" mass="10969">MDRSFQCLRWILNSQWIWIIFLLGYYLKSFLKIHKQDIKKEIFYAQLALIKQHYRLRLILIIIAELFLQDFAITLGLSKNIIEQSKNHCR</sequence>
<dbReference type="HOGENOM" id="CLU_2445548_0_0_1"/>
<dbReference type="AlphaFoldDB" id="A0EET5"/>
<dbReference type="RefSeq" id="XP_001461199.1">
    <property type="nucleotide sequence ID" value="XM_001461162.1"/>
</dbReference>
<evidence type="ECO:0000256" key="1">
    <source>
        <dbReference type="SAM" id="Phobius"/>
    </source>
</evidence>
<dbReference type="KEGG" id="ptm:GSPATT00026149001"/>
<dbReference type="EMBL" id="CT868674">
    <property type="protein sequence ID" value="CAK93826.1"/>
    <property type="molecule type" value="Genomic_DNA"/>
</dbReference>
<name>A0EET5_PARTE</name>
<evidence type="ECO:0000313" key="3">
    <source>
        <dbReference type="Proteomes" id="UP000000600"/>
    </source>
</evidence>
<keyword evidence="1" id="KW-1133">Transmembrane helix</keyword>
<keyword evidence="1" id="KW-0472">Membrane</keyword>
<protein>
    <submittedName>
        <fullName evidence="2">Uncharacterized protein</fullName>
    </submittedName>
</protein>
<dbReference type="InParanoid" id="A0EET5"/>
<organism evidence="2 3">
    <name type="scientific">Paramecium tetraurelia</name>
    <dbReference type="NCBI Taxonomy" id="5888"/>
    <lineage>
        <taxon>Eukaryota</taxon>
        <taxon>Sar</taxon>
        <taxon>Alveolata</taxon>
        <taxon>Ciliophora</taxon>
        <taxon>Intramacronucleata</taxon>
        <taxon>Oligohymenophorea</taxon>
        <taxon>Peniculida</taxon>
        <taxon>Parameciidae</taxon>
        <taxon>Paramecium</taxon>
    </lineage>
</organism>
<accession>A0EET5</accession>
<reference evidence="2 3" key="1">
    <citation type="journal article" date="2006" name="Nature">
        <title>Global trends of whole-genome duplications revealed by the ciliate Paramecium tetraurelia.</title>
        <authorList>
            <consortium name="Genoscope"/>
            <person name="Aury J.-M."/>
            <person name="Jaillon O."/>
            <person name="Duret L."/>
            <person name="Noel B."/>
            <person name="Jubin C."/>
            <person name="Porcel B.M."/>
            <person name="Segurens B."/>
            <person name="Daubin V."/>
            <person name="Anthouard V."/>
            <person name="Aiach N."/>
            <person name="Arnaiz O."/>
            <person name="Billaut A."/>
            <person name="Beisson J."/>
            <person name="Blanc I."/>
            <person name="Bouhouche K."/>
            <person name="Camara F."/>
            <person name="Duharcourt S."/>
            <person name="Guigo R."/>
            <person name="Gogendeau D."/>
            <person name="Katinka M."/>
            <person name="Keller A.-M."/>
            <person name="Kissmehl R."/>
            <person name="Klotz C."/>
            <person name="Koll F."/>
            <person name="Le Moue A."/>
            <person name="Lepere C."/>
            <person name="Malinsky S."/>
            <person name="Nowacki M."/>
            <person name="Nowak J.K."/>
            <person name="Plattner H."/>
            <person name="Poulain J."/>
            <person name="Ruiz F."/>
            <person name="Serrano V."/>
            <person name="Zagulski M."/>
            <person name="Dessen P."/>
            <person name="Betermier M."/>
            <person name="Weissenbach J."/>
            <person name="Scarpelli C."/>
            <person name="Schachter V."/>
            <person name="Sperling L."/>
            <person name="Meyer E."/>
            <person name="Cohen J."/>
            <person name="Wincker P."/>
        </authorList>
    </citation>
    <scope>NUCLEOTIDE SEQUENCE [LARGE SCALE GENOMIC DNA]</scope>
    <source>
        <strain evidence="2 3">Stock d4-2</strain>
    </source>
</reference>
<dbReference type="Proteomes" id="UP000000600">
    <property type="component" value="Unassembled WGS sequence"/>
</dbReference>
<feature type="transmembrane region" description="Helical" evidence="1">
    <location>
        <begin position="54"/>
        <end position="77"/>
    </location>
</feature>
<feature type="transmembrane region" description="Helical" evidence="1">
    <location>
        <begin position="15"/>
        <end position="33"/>
    </location>
</feature>
<keyword evidence="1" id="KW-0812">Transmembrane</keyword>
<proteinExistence type="predicted"/>